<dbReference type="Proteomes" id="UP001597294">
    <property type="component" value="Unassembled WGS sequence"/>
</dbReference>
<evidence type="ECO:0000313" key="6">
    <source>
        <dbReference type="EMBL" id="MFD2206114.1"/>
    </source>
</evidence>
<evidence type="ECO:0000256" key="4">
    <source>
        <dbReference type="SAM" id="MobiDB-lite"/>
    </source>
</evidence>
<feature type="region of interest" description="Disordered" evidence="4">
    <location>
        <begin position="291"/>
        <end position="310"/>
    </location>
</feature>
<dbReference type="Gene3D" id="1.25.40.10">
    <property type="entry name" value="Tetratricopeptide repeat domain"/>
    <property type="match status" value="1"/>
</dbReference>
<dbReference type="SUPFAM" id="SSF81901">
    <property type="entry name" value="HCP-like"/>
    <property type="match status" value="1"/>
</dbReference>
<dbReference type="SUPFAM" id="SSF48403">
    <property type="entry name" value="Ankyrin repeat"/>
    <property type="match status" value="1"/>
</dbReference>
<dbReference type="SMART" id="SM00248">
    <property type="entry name" value="ANK"/>
    <property type="match status" value="3"/>
</dbReference>
<sequence>MRKPIFGKLPLIGTTVLGIAVGVLSPSIAFADFQEGQKAFQAEDYSAAFRYWQMSADQGESLSQLHLARLYRDGMGTDQDKIAAALYYSLASIQNLKEASAEKELLLEDFTEEDSQLASKLMASWEPIDVPMISEKRPLSVEDKEKTRWFKAAEKGDVKVIEEMIESGFELNARDKDGWTALMLAALNNHQVTSSKLINANADLTVSDSLGMTALMAASVAGNKSLVEFMVKSGADIEREDSAGETAEYMAEQAGHVTVARYFSTMELPEDQVKKAQELLIALGYLEGSADGKSGPKTSEAVKNFQKDNEQKPTGLVRKLLLETLKGKVPVKPVPDADKEEISFESASAVQE</sequence>
<dbReference type="RefSeq" id="WP_380251375.1">
    <property type="nucleotide sequence ID" value="NZ_JBHUII010000004.1"/>
</dbReference>
<dbReference type="SMART" id="SM00671">
    <property type="entry name" value="SEL1"/>
    <property type="match status" value="2"/>
</dbReference>
<evidence type="ECO:0000256" key="2">
    <source>
        <dbReference type="ARBA" id="ARBA00023043"/>
    </source>
</evidence>
<keyword evidence="1" id="KW-0677">Repeat</keyword>
<accession>A0ABW5BMJ9</accession>
<dbReference type="Pfam" id="PF12796">
    <property type="entry name" value="Ank_2"/>
    <property type="match status" value="1"/>
</dbReference>
<reference evidence="7" key="1">
    <citation type="journal article" date="2019" name="Int. J. Syst. Evol. Microbiol.">
        <title>The Global Catalogue of Microorganisms (GCM) 10K type strain sequencing project: providing services to taxonomists for standard genome sequencing and annotation.</title>
        <authorList>
            <consortium name="The Broad Institute Genomics Platform"/>
            <consortium name="The Broad Institute Genome Sequencing Center for Infectious Disease"/>
            <person name="Wu L."/>
            <person name="Ma J."/>
        </authorList>
    </citation>
    <scope>NUCLEOTIDE SEQUENCE [LARGE SCALE GENOMIC DNA]</scope>
    <source>
        <strain evidence="7">CGMCC 4.7192</strain>
    </source>
</reference>
<dbReference type="InterPro" id="IPR036365">
    <property type="entry name" value="PGBD-like_sf"/>
</dbReference>
<dbReference type="InterPro" id="IPR002477">
    <property type="entry name" value="Peptidoglycan-bd-like"/>
</dbReference>
<feature type="domain" description="Peptidoglycan binding-like" evidence="5">
    <location>
        <begin position="271"/>
        <end position="317"/>
    </location>
</feature>
<dbReference type="EMBL" id="JBHUII010000004">
    <property type="protein sequence ID" value="MFD2206114.1"/>
    <property type="molecule type" value="Genomic_DNA"/>
</dbReference>
<dbReference type="InterPro" id="IPR011990">
    <property type="entry name" value="TPR-like_helical_dom_sf"/>
</dbReference>
<dbReference type="PROSITE" id="PS50088">
    <property type="entry name" value="ANK_REPEAT"/>
    <property type="match status" value="2"/>
</dbReference>
<dbReference type="InterPro" id="IPR036366">
    <property type="entry name" value="PGBDSf"/>
</dbReference>
<dbReference type="Gene3D" id="1.10.101.10">
    <property type="entry name" value="PGBD-like superfamily/PGBD"/>
    <property type="match status" value="1"/>
</dbReference>
<feature type="repeat" description="ANK" evidence="3">
    <location>
        <begin position="210"/>
        <end position="242"/>
    </location>
</feature>
<protein>
    <submittedName>
        <fullName evidence="6">Ankyrin repeat domain-containing protein</fullName>
    </submittedName>
</protein>
<dbReference type="SUPFAM" id="SSF47090">
    <property type="entry name" value="PGBD-like"/>
    <property type="match status" value="1"/>
</dbReference>
<dbReference type="Gene3D" id="1.25.40.20">
    <property type="entry name" value="Ankyrin repeat-containing domain"/>
    <property type="match status" value="1"/>
</dbReference>
<dbReference type="PANTHER" id="PTHR24171:SF9">
    <property type="entry name" value="ANKYRIN REPEAT DOMAIN-CONTAINING PROTEIN 39"/>
    <property type="match status" value="1"/>
</dbReference>
<dbReference type="InterPro" id="IPR002110">
    <property type="entry name" value="Ankyrin_rpt"/>
</dbReference>
<proteinExistence type="predicted"/>
<organism evidence="6 7">
    <name type="scientific">Kiloniella antarctica</name>
    <dbReference type="NCBI Taxonomy" id="1550907"/>
    <lineage>
        <taxon>Bacteria</taxon>
        <taxon>Pseudomonadati</taxon>
        <taxon>Pseudomonadota</taxon>
        <taxon>Alphaproteobacteria</taxon>
        <taxon>Rhodospirillales</taxon>
        <taxon>Kiloniellaceae</taxon>
        <taxon>Kiloniella</taxon>
    </lineage>
</organism>
<evidence type="ECO:0000256" key="1">
    <source>
        <dbReference type="ARBA" id="ARBA00022737"/>
    </source>
</evidence>
<evidence type="ECO:0000313" key="7">
    <source>
        <dbReference type="Proteomes" id="UP001597294"/>
    </source>
</evidence>
<dbReference type="InterPro" id="IPR036770">
    <property type="entry name" value="Ankyrin_rpt-contain_sf"/>
</dbReference>
<name>A0ABW5BMJ9_9PROT</name>
<dbReference type="PANTHER" id="PTHR24171">
    <property type="entry name" value="ANKYRIN REPEAT DOMAIN-CONTAINING PROTEIN 39-RELATED"/>
    <property type="match status" value="1"/>
</dbReference>
<dbReference type="Pfam" id="PF01471">
    <property type="entry name" value="PG_binding_1"/>
    <property type="match status" value="1"/>
</dbReference>
<dbReference type="PROSITE" id="PS50297">
    <property type="entry name" value="ANK_REP_REGION"/>
    <property type="match status" value="1"/>
</dbReference>
<feature type="repeat" description="ANK" evidence="3">
    <location>
        <begin position="177"/>
        <end position="209"/>
    </location>
</feature>
<evidence type="ECO:0000259" key="5">
    <source>
        <dbReference type="Pfam" id="PF01471"/>
    </source>
</evidence>
<feature type="region of interest" description="Disordered" evidence="4">
    <location>
        <begin position="330"/>
        <end position="352"/>
    </location>
</feature>
<comment type="caution">
    <text evidence="6">The sequence shown here is derived from an EMBL/GenBank/DDBJ whole genome shotgun (WGS) entry which is preliminary data.</text>
</comment>
<evidence type="ECO:0000256" key="3">
    <source>
        <dbReference type="PROSITE-ProRule" id="PRU00023"/>
    </source>
</evidence>
<keyword evidence="2 3" id="KW-0040">ANK repeat</keyword>
<dbReference type="InterPro" id="IPR006597">
    <property type="entry name" value="Sel1-like"/>
</dbReference>
<gene>
    <name evidence="6" type="ORF">ACFSKO_10840</name>
</gene>
<keyword evidence="7" id="KW-1185">Reference proteome</keyword>